<dbReference type="Proteomes" id="UP000193309">
    <property type="component" value="Unassembled WGS sequence"/>
</dbReference>
<accession>A0A1X7JD82</accession>
<protein>
    <submittedName>
        <fullName evidence="2">Uncharacterized protein</fullName>
    </submittedName>
</protein>
<keyword evidence="1" id="KW-0472">Membrane</keyword>
<evidence type="ECO:0000256" key="1">
    <source>
        <dbReference type="SAM" id="Phobius"/>
    </source>
</evidence>
<keyword evidence="3" id="KW-1185">Reference proteome</keyword>
<feature type="transmembrane region" description="Helical" evidence="1">
    <location>
        <begin position="54"/>
        <end position="76"/>
    </location>
</feature>
<reference evidence="3" key="1">
    <citation type="submission" date="2017-04" db="EMBL/GenBank/DDBJ databases">
        <authorList>
            <person name="Varghese N."/>
            <person name="Submissions S."/>
        </authorList>
    </citation>
    <scope>NUCLEOTIDE SEQUENCE [LARGE SCALE GENOMIC DNA]</scope>
    <source>
        <strain evidence="3">VDS</strain>
    </source>
</reference>
<keyword evidence="1" id="KW-1133">Transmembrane helix</keyword>
<evidence type="ECO:0000313" key="3">
    <source>
        <dbReference type="Proteomes" id="UP000193309"/>
    </source>
</evidence>
<dbReference type="EMBL" id="FXAR01000004">
    <property type="protein sequence ID" value="SMG25915.1"/>
    <property type="molecule type" value="Genomic_DNA"/>
</dbReference>
<evidence type="ECO:0000313" key="2">
    <source>
        <dbReference type="EMBL" id="SMG25915.1"/>
    </source>
</evidence>
<dbReference type="OrthoDB" id="3789719at2"/>
<dbReference type="STRING" id="1610489.SAMN06295981_1505"/>
<keyword evidence="1" id="KW-0812">Transmembrane</keyword>
<gene>
    <name evidence="2" type="ORF">SAMN06295981_1505</name>
</gene>
<dbReference type="AlphaFoldDB" id="A0A1X7JD82"/>
<feature type="transmembrane region" description="Helical" evidence="1">
    <location>
        <begin position="29"/>
        <end position="48"/>
    </location>
</feature>
<proteinExistence type="predicted"/>
<organism evidence="2 3">
    <name type="scientific">Corynebacterium pollutisoli</name>
    <dbReference type="NCBI Taxonomy" id="1610489"/>
    <lineage>
        <taxon>Bacteria</taxon>
        <taxon>Bacillati</taxon>
        <taxon>Actinomycetota</taxon>
        <taxon>Actinomycetes</taxon>
        <taxon>Mycobacteriales</taxon>
        <taxon>Corynebacteriaceae</taxon>
        <taxon>Corynebacterium</taxon>
    </lineage>
</organism>
<feature type="transmembrane region" description="Helical" evidence="1">
    <location>
        <begin position="108"/>
        <end position="134"/>
    </location>
</feature>
<dbReference type="RefSeq" id="WP_085549616.1">
    <property type="nucleotide sequence ID" value="NZ_FXAR01000004.1"/>
</dbReference>
<sequence>MLILALLTIAPVGYLLWQRREQPAAPKHLGLTFVGGILVWLATMSWPLGPHGDYLPWQVILAGAAMVALTIALAWCLPTEGAAIGWTAASGFALAWGVWAGLQDDSGLWGVGLIMVLLGVGSSLALVGWLTGVLRQRRAA</sequence>
<feature type="transmembrane region" description="Helical" evidence="1">
    <location>
        <begin position="83"/>
        <end position="102"/>
    </location>
</feature>
<name>A0A1X7JD82_9CORY</name>